<feature type="region of interest" description="Disordered" evidence="1">
    <location>
        <begin position="165"/>
        <end position="184"/>
    </location>
</feature>
<keyword evidence="2" id="KW-1133">Transmembrane helix</keyword>
<protein>
    <submittedName>
        <fullName evidence="3">Uncharacterized protein</fullName>
    </submittedName>
</protein>
<name>A0A075MW56_9ARCH</name>
<accession>A0A075MW56</accession>
<keyword evidence="2" id="KW-0472">Membrane</keyword>
<organism evidence="3 4">
    <name type="scientific">Candidatus Nitrososphaera evergladensis SR1</name>
    <dbReference type="NCBI Taxonomy" id="1459636"/>
    <lineage>
        <taxon>Archaea</taxon>
        <taxon>Nitrososphaerota</taxon>
        <taxon>Nitrososphaeria</taxon>
        <taxon>Nitrososphaerales</taxon>
        <taxon>Nitrososphaeraceae</taxon>
        <taxon>Nitrososphaera</taxon>
    </lineage>
</organism>
<dbReference type="AlphaFoldDB" id="A0A075MW56"/>
<feature type="compositionally biased region" description="Polar residues" evidence="1">
    <location>
        <begin position="174"/>
        <end position="184"/>
    </location>
</feature>
<dbReference type="RefSeq" id="WP_148701364.1">
    <property type="nucleotide sequence ID" value="NZ_CP007174.1"/>
</dbReference>
<keyword evidence="2" id="KW-0812">Transmembrane</keyword>
<proteinExistence type="predicted"/>
<keyword evidence="4" id="KW-1185">Reference proteome</keyword>
<evidence type="ECO:0000256" key="2">
    <source>
        <dbReference type="SAM" id="Phobius"/>
    </source>
</evidence>
<evidence type="ECO:0000256" key="1">
    <source>
        <dbReference type="SAM" id="MobiDB-lite"/>
    </source>
</evidence>
<feature type="transmembrane region" description="Helical" evidence="2">
    <location>
        <begin position="275"/>
        <end position="296"/>
    </location>
</feature>
<reference evidence="3 4" key="1">
    <citation type="journal article" date="2014" name="PLoS ONE">
        <title>Genome Sequence of Candidatus Nitrososphaera evergladensis from Group I.1b Enriched from Everglades Soil Reveals Novel Genomic Features of the Ammonia-Oxidizing Archaea.</title>
        <authorList>
            <person name="Zhalnina K.V."/>
            <person name="Dias R."/>
            <person name="Leonard M.T."/>
            <person name="Dorr de Quadros P."/>
            <person name="Camargo F.A."/>
            <person name="Drew J.C."/>
            <person name="Farmerie W.G."/>
            <person name="Daroub S.H."/>
            <person name="Triplett E.W."/>
        </authorList>
    </citation>
    <scope>NUCLEOTIDE SEQUENCE [LARGE SCALE GENOMIC DNA]</scope>
    <source>
        <strain evidence="3 4">SR1</strain>
    </source>
</reference>
<evidence type="ECO:0000313" key="3">
    <source>
        <dbReference type="EMBL" id="AIF84862.1"/>
    </source>
</evidence>
<dbReference type="OrthoDB" id="11292at2157"/>
<dbReference type="HOGENOM" id="CLU_851570_0_0_2"/>
<dbReference type="EMBL" id="CP007174">
    <property type="protein sequence ID" value="AIF84862.1"/>
    <property type="molecule type" value="Genomic_DNA"/>
</dbReference>
<sequence length="303" mass="32044">MNSVSAILLLGLLSFGAIISSSAKPAFAHTFSGDESATFLAKVEGLKVEINQIGKNISNSSLVKWHVDKIGEFWNANDTKEVAERNQRVANDVTTGLDKLFSEVNKTNPDPAVVNQTASGLQDTLGEVVSVRIDSSALQNATVNALALRSVLDETLEDYGIATGVSEEEEEEGGNSTSAANQAAEATTGPAKIVNMAAYQTAQGLAASATGMFDKLKTMSSSNATSAIGEIDKGLKDLQKAIADKAPLDDAKKIVDGTINPNLQAAYRLQVVPEFPVPLLMSVGAIAAVVVITRYYRHFRRAS</sequence>
<dbReference type="KEGG" id="nev:NTE_02822"/>
<gene>
    <name evidence="3" type="ORF">NTE_02822</name>
</gene>
<evidence type="ECO:0000313" key="4">
    <source>
        <dbReference type="Proteomes" id="UP000028194"/>
    </source>
</evidence>
<dbReference type="GeneID" id="41598507"/>
<dbReference type="Proteomes" id="UP000028194">
    <property type="component" value="Chromosome"/>
</dbReference>